<dbReference type="Proteomes" id="UP001187315">
    <property type="component" value="Unassembled WGS sequence"/>
</dbReference>
<reference evidence="1" key="1">
    <citation type="submission" date="2023-08" db="EMBL/GenBank/DDBJ databases">
        <title>Pelteobagrus vachellii genome.</title>
        <authorList>
            <person name="Liu H."/>
        </authorList>
    </citation>
    <scope>NUCLEOTIDE SEQUENCE</scope>
    <source>
        <strain evidence="1">PRFRI_2022a</strain>
        <tissue evidence="1">Muscle</tissue>
    </source>
</reference>
<accession>A0AA88MR76</accession>
<sequence length="85" mass="9391">MKEQSGLKLRRLRRGFHFIAVTFSDPLDDGGVCDGAESLQPIPEVRSQCGGDLSRAVSALNLYGKPWRDHICPSLGCRNDCHVVH</sequence>
<protein>
    <submittedName>
        <fullName evidence="1">Uncharacterized protein</fullName>
    </submittedName>
</protein>
<dbReference type="EMBL" id="JAVHJS010000012">
    <property type="protein sequence ID" value="KAK2841432.1"/>
    <property type="molecule type" value="Genomic_DNA"/>
</dbReference>
<comment type="caution">
    <text evidence="1">The sequence shown here is derived from an EMBL/GenBank/DDBJ whole genome shotgun (WGS) entry which is preliminary data.</text>
</comment>
<organism evidence="1 2">
    <name type="scientific">Tachysurus vachellii</name>
    <name type="common">Darkbarbel catfish</name>
    <name type="synonym">Pelteobagrus vachellii</name>
    <dbReference type="NCBI Taxonomy" id="175792"/>
    <lineage>
        <taxon>Eukaryota</taxon>
        <taxon>Metazoa</taxon>
        <taxon>Chordata</taxon>
        <taxon>Craniata</taxon>
        <taxon>Vertebrata</taxon>
        <taxon>Euteleostomi</taxon>
        <taxon>Actinopterygii</taxon>
        <taxon>Neopterygii</taxon>
        <taxon>Teleostei</taxon>
        <taxon>Ostariophysi</taxon>
        <taxon>Siluriformes</taxon>
        <taxon>Bagridae</taxon>
        <taxon>Tachysurus</taxon>
    </lineage>
</organism>
<gene>
    <name evidence="1" type="ORF">Q7C36_013011</name>
</gene>
<proteinExistence type="predicted"/>
<name>A0AA88MR76_TACVA</name>
<keyword evidence="2" id="KW-1185">Reference proteome</keyword>
<dbReference type="AlphaFoldDB" id="A0AA88MR76"/>
<evidence type="ECO:0000313" key="2">
    <source>
        <dbReference type="Proteomes" id="UP001187315"/>
    </source>
</evidence>
<evidence type="ECO:0000313" key="1">
    <source>
        <dbReference type="EMBL" id="KAK2841432.1"/>
    </source>
</evidence>